<reference evidence="10 11" key="1">
    <citation type="journal article" date="2010" name="Nature">
        <title>The Ectocarpus genome and the independent evolution of multicellularity in brown algae.</title>
        <authorList>
            <person name="Cock J.M."/>
            <person name="Sterck L."/>
            <person name="Rouze P."/>
            <person name="Scornet D."/>
            <person name="Allen A.E."/>
            <person name="Amoutzias G."/>
            <person name="Anthouard V."/>
            <person name="Artiguenave F."/>
            <person name="Aury J.M."/>
            <person name="Badger J.H."/>
            <person name="Beszteri B."/>
            <person name="Billiau K."/>
            <person name="Bonnet E."/>
            <person name="Bothwell J.H."/>
            <person name="Bowler C."/>
            <person name="Boyen C."/>
            <person name="Brownlee C."/>
            <person name="Carrano C.J."/>
            <person name="Charrier B."/>
            <person name="Cho G.Y."/>
            <person name="Coelho S.M."/>
            <person name="Collen J."/>
            <person name="Corre E."/>
            <person name="Da Silva C."/>
            <person name="Delage L."/>
            <person name="Delaroque N."/>
            <person name="Dittami S.M."/>
            <person name="Doulbeau S."/>
            <person name="Elias M."/>
            <person name="Farnham G."/>
            <person name="Gachon C.M."/>
            <person name="Gschloessl B."/>
            <person name="Heesch S."/>
            <person name="Jabbari K."/>
            <person name="Jubin C."/>
            <person name="Kawai H."/>
            <person name="Kimura K."/>
            <person name="Kloareg B."/>
            <person name="Kupper F.C."/>
            <person name="Lang D."/>
            <person name="Le Bail A."/>
            <person name="Leblanc C."/>
            <person name="Lerouge P."/>
            <person name="Lohr M."/>
            <person name="Lopez P.J."/>
            <person name="Martens C."/>
            <person name="Maumus F."/>
            <person name="Michel G."/>
            <person name="Miranda-Saavedra D."/>
            <person name="Morales J."/>
            <person name="Moreau H."/>
            <person name="Motomura T."/>
            <person name="Nagasato C."/>
            <person name="Napoli C.A."/>
            <person name="Nelson D.R."/>
            <person name="Nyvall-Collen P."/>
            <person name="Peters A.F."/>
            <person name="Pommier C."/>
            <person name="Potin P."/>
            <person name="Poulain J."/>
            <person name="Quesneville H."/>
            <person name="Read B."/>
            <person name="Rensing S.A."/>
            <person name="Ritter A."/>
            <person name="Rousvoal S."/>
            <person name="Samanta M."/>
            <person name="Samson G."/>
            <person name="Schroeder D.C."/>
            <person name="Segurens B."/>
            <person name="Strittmatter M."/>
            <person name="Tonon T."/>
            <person name="Tregear J.W."/>
            <person name="Valentin K."/>
            <person name="von Dassow P."/>
            <person name="Yamagishi T."/>
            <person name="Van de Peer Y."/>
            <person name="Wincker P."/>
        </authorList>
    </citation>
    <scope>NUCLEOTIDE SEQUENCE [LARGE SCALE GENOMIC DNA]</scope>
    <source>
        <strain evidence="11">Ec32 / CCAP1310/4</strain>
    </source>
</reference>
<evidence type="ECO:0000256" key="8">
    <source>
        <dbReference type="SAM" id="Phobius"/>
    </source>
</evidence>
<evidence type="ECO:0000256" key="3">
    <source>
        <dbReference type="ARBA" id="ARBA00022679"/>
    </source>
</evidence>
<dbReference type="Proteomes" id="UP000002630">
    <property type="component" value="Linkage Group LG04"/>
</dbReference>
<name>D7G6A9_ECTSI</name>
<dbReference type="EMBL" id="FN648960">
    <property type="protein sequence ID" value="CBJ27504.1"/>
    <property type="molecule type" value="Genomic_DNA"/>
</dbReference>
<keyword evidence="7 8" id="KW-0472">Membrane</keyword>
<dbReference type="InterPro" id="IPR008145">
    <property type="entry name" value="GK/Ca_channel_bsu"/>
</dbReference>
<comment type="subcellular location">
    <subcellularLocation>
        <location evidence="1">Membrane</location>
        <topology evidence="1">Multi-pass membrane protein</topology>
    </subcellularLocation>
</comment>
<accession>D7G6A9</accession>
<dbReference type="GO" id="GO:0016020">
    <property type="term" value="C:membrane"/>
    <property type="evidence" value="ECO:0007669"/>
    <property type="project" value="UniProtKB-SubCell"/>
</dbReference>
<keyword evidence="6 8" id="KW-1133">Transmembrane helix</keyword>
<dbReference type="Pfam" id="PF00625">
    <property type="entry name" value="Guanylate_kin"/>
    <property type="match status" value="1"/>
</dbReference>
<feature type="domain" description="Guanylate kinase-like" evidence="9">
    <location>
        <begin position="390"/>
        <end position="583"/>
    </location>
</feature>
<gene>
    <name evidence="10" type="ORF">Esi_0073_0070</name>
</gene>
<dbReference type="AlphaFoldDB" id="D7G6A9"/>
<dbReference type="InParanoid" id="D7G6A9"/>
<evidence type="ECO:0000313" key="10">
    <source>
        <dbReference type="EMBL" id="CBJ27504.1"/>
    </source>
</evidence>
<keyword evidence="11" id="KW-1185">Reference proteome</keyword>
<evidence type="ECO:0000256" key="4">
    <source>
        <dbReference type="ARBA" id="ARBA00022692"/>
    </source>
</evidence>
<comment type="similarity">
    <text evidence="2">Belongs to the guanylate kinase family.</text>
</comment>
<dbReference type="InterPro" id="IPR008144">
    <property type="entry name" value="Guanylate_kin-like_dom"/>
</dbReference>
<evidence type="ECO:0000256" key="2">
    <source>
        <dbReference type="ARBA" id="ARBA00005790"/>
    </source>
</evidence>
<proteinExistence type="inferred from homology"/>
<feature type="transmembrane region" description="Helical" evidence="8">
    <location>
        <begin position="6"/>
        <end position="25"/>
    </location>
</feature>
<evidence type="ECO:0000313" key="11">
    <source>
        <dbReference type="Proteomes" id="UP000002630"/>
    </source>
</evidence>
<keyword evidence="4 8" id="KW-0812">Transmembrane</keyword>
<dbReference type="STRING" id="2880.D7G6A9"/>
<evidence type="ECO:0000259" key="9">
    <source>
        <dbReference type="PROSITE" id="PS50052"/>
    </source>
</evidence>
<dbReference type="PANTHER" id="PTHR23117:SF13">
    <property type="entry name" value="GUANYLATE KINASE"/>
    <property type="match status" value="1"/>
</dbReference>
<organism evidence="10 11">
    <name type="scientific">Ectocarpus siliculosus</name>
    <name type="common">Brown alga</name>
    <name type="synonym">Conferva siliculosa</name>
    <dbReference type="NCBI Taxonomy" id="2880"/>
    <lineage>
        <taxon>Eukaryota</taxon>
        <taxon>Sar</taxon>
        <taxon>Stramenopiles</taxon>
        <taxon>Ochrophyta</taxon>
        <taxon>PX clade</taxon>
        <taxon>Phaeophyceae</taxon>
        <taxon>Ectocarpales</taxon>
        <taxon>Ectocarpaceae</taxon>
        <taxon>Ectocarpus</taxon>
    </lineage>
</organism>
<feature type="transmembrane region" description="Helical" evidence="8">
    <location>
        <begin position="250"/>
        <end position="267"/>
    </location>
</feature>
<evidence type="ECO:0000256" key="1">
    <source>
        <dbReference type="ARBA" id="ARBA00004141"/>
    </source>
</evidence>
<evidence type="ECO:0000256" key="6">
    <source>
        <dbReference type="ARBA" id="ARBA00022989"/>
    </source>
</evidence>
<dbReference type="eggNOG" id="KOG0707">
    <property type="taxonomic scope" value="Eukaryota"/>
</dbReference>
<protein>
    <recommendedName>
        <fullName evidence="9">Guanylate kinase-like domain-containing protein</fullName>
    </recommendedName>
</protein>
<dbReference type="InterPro" id="IPR027417">
    <property type="entry name" value="P-loop_NTPase"/>
</dbReference>
<dbReference type="GO" id="GO:0004385">
    <property type="term" value="F:GMP kinase activity"/>
    <property type="evidence" value="ECO:0007669"/>
    <property type="project" value="TreeGrafter"/>
</dbReference>
<dbReference type="OMA" id="FIEWATI"/>
<dbReference type="PANTHER" id="PTHR23117">
    <property type="entry name" value="GUANYLATE KINASE-RELATED"/>
    <property type="match status" value="1"/>
</dbReference>
<dbReference type="EMBL" id="FN649729">
    <property type="protein sequence ID" value="CBJ27504.1"/>
    <property type="molecule type" value="Genomic_DNA"/>
</dbReference>
<dbReference type="GO" id="GO:0005829">
    <property type="term" value="C:cytosol"/>
    <property type="evidence" value="ECO:0007669"/>
    <property type="project" value="TreeGrafter"/>
</dbReference>
<feature type="transmembrane region" description="Helical" evidence="8">
    <location>
        <begin position="225"/>
        <end position="244"/>
    </location>
</feature>
<sequence length="588" mass="63925">MVRWGAHVLGILTLAAGAAAWNFALPRMGPSSQLRMASHPRVSGIQAQRYRRLPSAPHDHRHNYWVSRHATSRLGSSSPDASVAEGEDVVDLEARPFPKVGDVVRYKGKWENEVSFGEIRQLRKVEESGGWRAYVLGLDSIGNDQYARKKNQKSKAEDVTTLRPVRAFYVRSVDGFKVMHNSDSGEPRYISDAYELEGFELPKIEVDPVKFAAELESYEDLKRRLVVDAALFGAVGAFAAFQIFGADQGLLFALGALASVAYVILLEKTADDVASGKQDVATKLKGDARFAVPVVLVLALAAKNYLANPDGAVLFKLIPKQDFAAVMIGFIAPARLPLLYREVKSSLKGDDVLDMLPGSIGQGRAILRSMGESSGATADGAVEMAGPQATRVIVVSGPECLGKTTLVNKILAEDSRLAQPAWCTTRPLRASEVDGEDAFSTRQVKFEELERKGSFLHVYTDESGESYGLRFEDISAITEKGKVCVVDADMALVKALTSVGDLALIGVWVSLDSIEAIEERIRTTLISAGAAKDSPTLEADVRGMVRQAVEDIEYGVMSGVFDFTVINNSDEQESMETVRRAVEFATAK</sequence>
<dbReference type="Gene3D" id="3.40.50.300">
    <property type="entry name" value="P-loop containing nucleotide triphosphate hydrolases"/>
    <property type="match status" value="1"/>
</dbReference>
<dbReference type="PROSITE" id="PS50052">
    <property type="entry name" value="GUANYLATE_KINASE_2"/>
    <property type="match status" value="1"/>
</dbReference>
<dbReference type="SMART" id="SM00072">
    <property type="entry name" value="GuKc"/>
    <property type="match status" value="1"/>
</dbReference>
<keyword evidence="3" id="KW-0808">Transferase</keyword>
<dbReference type="Pfam" id="PF24763">
    <property type="entry name" value="CGL160_C"/>
    <property type="match status" value="1"/>
</dbReference>
<dbReference type="SUPFAM" id="SSF52540">
    <property type="entry name" value="P-loop containing nucleoside triphosphate hydrolases"/>
    <property type="match status" value="1"/>
</dbReference>
<dbReference type="InterPro" id="IPR056309">
    <property type="entry name" value="CGL160/ATPI_dom"/>
</dbReference>
<evidence type="ECO:0000256" key="7">
    <source>
        <dbReference type="ARBA" id="ARBA00023136"/>
    </source>
</evidence>
<dbReference type="OrthoDB" id="6334211at2759"/>
<keyword evidence="5" id="KW-0418">Kinase</keyword>
<evidence type="ECO:0000256" key="5">
    <source>
        <dbReference type="ARBA" id="ARBA00022777"/>
    </source>
</evidence>